<sequence>MEPNYFTCTLGQAVQYQDDERYDTVTDLIDCKAQTEPSTPVVGFFSPGEKGASWKSHILTFRDVRHGSEIVAEALSTRLGSRPGQTVALLCPSSPDFLFTWLAIVRLGHSALLIAPQCSPSAVAHLCKSCDVQFLLYDEIYENLAEKASEEASKGSETPLETLLLPFSGDDIFDVISGPPPKVTTRTVAVKQIDIAYLHHTSGTSTGIPKPIPQSHRAAVGVLPALDGRRHASFTTTPLYHGGIADLFRAWTSNALIWLFPGQHLPITAANVCKCLEVASSCASKGTPEVKYFSSVPYILQMMADDKAGLKQLQSMDIVGVGGAALPAEVGDRLVRDKVNLISRFGSAECGFLMSSYRDFDKDKAWQYLRSSPGGEQQQLLKFERQEDGLSELVIQPGWPHMAKHNRDDGSYATADLFAPHPDLANAWRYHSRADSQLTLITGKKFDPAPLEDAIRACSLLIDDALIFGNGQSYPGVLLFRSSQGASMSDKQLCAEISPIIENLNRESQSHARIPRNMLIPMPHAEHNLEKSSKGTVLRGKAEERYAGNIAKAYENVLPDGGPQQVSDEQVPIAIRNFILNVVGERTDQDQGTLSDDTDLFAYGIDSVGCIQIRHALSHLIPKGSALPLTVVEDQGTISRLSNLILRMRSGQMINGIEHEHEQADQQQLMLDLAKEYSTFNNNLPPSATSASTTNGLSTPESPSPASKSPQAGLRILLTGPTGSLGSHILHQLLSNPRVSHIHLLVRGASAHASRERVLKALSSRLLPISADLDFDAKTTIWQCKLSDARLGLSDQNYTHLRDNVDVIIHLAWSVNFLLPLRSFATTYLSGLRNLIDLALSSPQPTPPRVVLCSSVASVSQYPDLDLGLNQGSASAVPERPMSSPASAGPTGYARSKWVAEAICVAAHRHTRLRNRISIARVGQLSGATDTGVWSKSEAYPLMLSSMKATGVLPDLQGEVLNWLPVDLAARAFVEDALNAARPGARRDLGRDASTETDPNLTHVDEQDEDKIPVHHVLNPNNDVQWSDLLSCLSRSQPETFKTVPVHKWLDALSLLEHDEKTKDHPSLKLLGFWKTAYSSKSRSRSRSRSQVHSQPSPEADGEVATRTENSVDAQVEARAAKAPIQYGMKHTYDRMPCLKTQVSQVMKEEYMSQLWNWIKENV</sequence>
<feature type="region of interest" description="Disordered" evidence="3">
    <location>
        <begin position="985"/>
        <end position="1009"/>
    </location>
</feature>
<keyword evidence="6" id="KW-1185">Reference proteome</keyword>
<accession>A0AAV9Q322</accession>
<dbReference type="InterPro" id="IPR051414">
    <property type="entry name" value="Adenylate-forming_Reductase"/>
</dbReference>
<dbReference type="AlphaFoldDB" id="A0AAV9Q322"/>
<evidence type="ECO:0000256" key="2">
    <source>
        <dbReference type="ARBA" id="ARBA00022553"/>
    </source>
</evidence>
<dbReference type="InterPro" id="IPR009081">
    <property type="entry name" value="PP-bd_ACP"/>
</dbReference>
<dbReference type="InterPro" id="IPR036736">
    <property type="entry name" value="ACP-like_sf"/>
</dbReference>
<feature type="region of interest" description="Disordered" evidence="3">
    <location>
        <begin position="682"/>
        <end position="711"/>
    </location>
</feature>
<name>A0AAV9Q322_9PEZI</name>
<dbReference type="PANTHER" id="PTHR43439">
    <property type="entry name" value="PHENYLACETATE-COENZYME A LIGASE"/>
    <property type="match status" value="1"/>
</dbReference>
<dbReference type="SUPFAM" id="SSF47336">
    <property type="entry name" value="ACP-like"/>
    <property type="match status" value="1"/>
</dbReference>
<feature type="domain" description="Carrier" evidence="4">
    <location>
        <begin position="566"/>
        <end position="649"/>
    </location>
</feature>
<evidence type="ECO:0000259" key="4">
    <source>
        <dbReference type="PROSITE" id="PS50075"/>
    </source>
</evidence>
<feature type="compositionally biased region" description="Basic and acidic residues" evidence="3">
    <location>
        <begin position="985"/>
        <end position="994"/>
    </location>
</feature>
<dbReference type="PROSITE" id="PS50075">
    <property type="entry name" value="CARRIER"/>
    <property type="match status" value="1"/>
</dbReference>
<protein>
    <recommendedName>
        <fullName evidence="4">Carrier domain-containing protein</fullName>
    </recommendedName>
</protein>
<feature type="compositionally biased region" description="Polar residues" evidence="3">
    <location>
        <begin position="682"/>
        <end position="710"/>
    </location>
</feature>
<organism evidence="5 6">
    <name type="scientific">Vermiconidia calcicola</name>
    <dbReference type="NCBI Taxonomy" id="1690605"/>
    <lineage>
        <taxon>Eukaryota</taxon>
        <taxon>Fungi</taxon>
        <taxon>Dikarya</taxon>
        <taxon>Ascomycota</taxon>
        <taxon>Pezizomycotina</taxon>
        <taxon>Dothideomycetes</taxon>
        <taxon>Dothideomycetidae</taxon>
        <taxon>Mycosphaerellales</taxon>
        <taxon>Extremaceae</taxon>
        <taxon>Vermiconidia</taxon>
    </lineage>
</organism>
<feature type="region of interest" description="Disordered" evidence="3">
    <location>
        <begin position="1084"/>
        <end position="1111"/>
    </location>
</feature>
<dbReference type="SUPFAM" id="SSF51735">
    <property type="entry name" value="NAD(P)-binding Rossmann-fold domains"/>
    <property type="match status" value="1"/>
</dbReference>
<dbReference type="PANTHER" id="PTHR43439:SF2">
    <property type="entry name" value="ENZYME, PUTATIVE (JCVI)-RELATED"/>
    <property type="match status" value="1"/>
</dbReference>
<dbReference type="InterPro" id="IPR036291">
    <property type="entry name" value="NAD(P)-bd_dom_sf"/>
</dbReference>
<evidence type="ECO:0000313" key="6">
    <source>
        <dbReference type="Proteomes" id="UP001345827"/>
    </source>
</evidence>
<evidence type="ECO:0000313" key="5">
    <source>
        <dbReference type="EMBL" id="KAK5532955.1"/>
    </source>
</evidence>
<keyword evidence="1" id="KW-0596">Phosphopantetheine</keyword>
<dbReference type="InterPro" id="IPR000873">
    <property type="entry name" value="AMP-dep_synth/lig_dom"/>
</dbReference>
<dbReference type="InterPro" id="IPR013120">
    <property type="entry name" value="FAR_NAD-bd"/>
</dbReference>
<comment type="caution">
    <text evidence="5">The sequence shown here is derived from an EMBL/GenBank/DDBJ whole genome shotgun (WGS) entry which is preliminary data.</text>
</comment>
<gene>
    <name evidence="5" type="ORF">LTR25_007659</name>
</gene>
<evidence type="ECO:0000256" key="3">
    <source>
        <dbReference type="SAM" id="MobiDB-lite"/>
    </source>
</evidence>
<dbReference type="EMBL" id="JAXLQG010000014">
    <property type="protein sequence ID" value="KAK5532955.1"/>
    <property type="molecule type" value="Genomic_DNA"/>
</dbReference>
<dbReference type="Gene3D" id="1.10.1200.10">
    <property type="entry name" value="ACP-like"/>
    <property type="match status" value="1"/>
</dbReference>
<dbReference type="InterPro" id="IPR042099">
    <property type="entry name" value="ANL_N_sf"/>
</dbReference>
<dbReference type="Pfam" id="PF00550">
    <property type="entry name" value="PP-binding"/>
    <property type="match status" value="1"/>
</dbReference>
<dbReference type="Gene3D" id="3.40.50.720">
    <property type="entry name" value="NAD(P)-binding Rossmann-like Domain"/>
    <property type="match status" value="1"/>
</dbReference>
<dbReference type="Gene3D" id="3.40.50.12780">
    <property type="entry name" value="N-terminal domain of ligase-like"/>
    <property type="match status" value="1"/>
</dbReference>
<dbReference type="Pfam" id="PF00501">
    <property type="entry name" value="AMP-binding"/>
    <property type="match status" value="1"/>
</dbReference>
<evidence type="ECO:0000256" key="1">
    <source>
        <dbReference type="ARBA" id="ARBA00022450"/>
    </source>
</evidence>
<dbReference type="InterPro" id="IPR006162">
    <property type="entry name" value="Ppantetheine_attach_site"/>
</dbReference>
<dbReference type="Proteomes" id="UP001345827">
    <property type="component" value="Unassembled WGS sequence"/>
</dbReference>
<dbReference type="PROSITE" id="PS00012">
    <property type="entry name" value="PHOSPHOPANTETHEINE"/>
    <property type="match status" value="1"/>
</dbReference>
<dbReference type="Pfam" id="PF07993">
    <property type="entry name" value="NAD_binding_4"/>
    <property type="match status" value="1"/>
</dbReference>
<proteinExistence type="predicted"/>
<dbReference type="Pfam" id="PF23562">
    <property type="entry name" value="AMP-binding_C_3"/>
    <property type="match status" value="1"/>
</dbReference>
<reference evidence="5 6" key="1">
    <citation type="submission" date="2023-06" db="EMBL/GenBank/DDBJ databases">
        <title>Black Yeasts Isolated from many extreme environments.</title>
        <authorList>
            <person name="Coleine C."/>
            <person name="Stajich J.E."/>
            <person name="Selbmann L."/>
        </authorList>
    </citation>
    <scope>NUCLEOTIDE SEQUENCE [LARGE SCALE GENOMIC DNA]</scope>
    <source>
        <strain evidence="5 6">CCFEE 5887</strain>
    </source>
</reference>
<keyword evidence="2" id="KW-0597">Phosphoprotein</keyword>
<dbReference type="SUPFAM" id="SSF56801">
    <property type="entry name" value="Acetyl-CoA synthetase-like"/>
    <property type="match status" value="1"/>
</dbReference>